<evidence type="ECO:0000256" key="1">
    <source>
        <dbReference type="ARBA" id="ARBA00005820"/>
    </source>
</evidence>
<keyword evidence="8" id="KW-1185">Reference proteome</keyword>
<dbReference type="Pfam" id="PF00486">
    <property type="entry name" value="Trans_reg_C"/>
    <property type="match status" value="1"/>
</dbReference>
<evidence type="ECO:0000256" key="5">
    <source>
        <dbReference type="PROSITE-ProRule" id="PRU01091"/>
    </source>
</evidence>
<dbReference type="Gene3D" id="1.25.40.10">
    <property type="entry name" value="Tetratricopeptide repeat domain"/>
    <property type="match status" value="1"/>
</dbReference>
<dbReference type="SMART" id="SM01043">
    <property type="entry name" value="BTAD"/>
    <property type="match status" value="1"/>
</dbReference>
<dbReference type="Gene3D" id="3.40.50.300">
    <property type="entry name" value="P-loop containing nucleotide triphosphate hydrolases"/>
    <property type="match status" value="1"/>
</dbReference>
<keyword evidence="2" id="KW-0805">Transcription regulation</keyword>
<keyword evidence="3 5" id="KW-0238">DNA-binding</keyword>
<evidence type="ECO:0000256" key="4">
    <source>
        <dbReference type="ARBA" id="ARBA00023163"/>
    </source>
</evidence>
<dbReference type="GO" id="GO:0043531">
    <property type="term" value="F:ADP binding"/>
    <property type="evidence" value="ECO:0007669"/>
    <property type="project" value="InterPro"/>
</dbReference>
<dbReference type="GO" id="GO:0006355">
    <property type="term" value="P:regulation of DNA-templated transcription"/>
    <property type="evidence" value="ECO:0007669"/>
    <property type="project" value="InterPro"/>
</dbReference>
<evidence type="ECO:0000259" key="6">
    <source>
        <dbReference type="PROSITE" id="PS51755"/>
    </source>
</evidence>
<gene>
    <name evidence="7" type="ORF">TL08_05205</name>
</gene>
<reference evidence="8" key="1">
    <citation type="submission" date="2016-03" db="EMBL/GenBank/DDBJ databases">
        <title>Complete genome sequence of the type strain Actinoalloteichus hymeniacidonis DSM 45092.</title>
        <authorList>
            <person name="Schaffert L."/>
            <person name="Albersmeier A."/>
            <person name="Winkler A."/>
            <person name="Kalinowski J."/>
            <person name="Zotchev S."/>
            <person name="Ruckert C."/>
        </authorList>
    </citation>
    <scope>NUCLEOTIDE SEQUENCE [LARGE SCALE GENOMIC DNA]</scope>
    <source>
        <strain evidence="8">HPA177(T) (DSM 45092(T))</strain>
    </source>
</reference>
<dbReference type="PRINTS" id="PR00364">
    <property type="entry name" value="DISEASERSIST"/>
</dbReference>
<dbReference type="GO" id="GO:0003677">
    <property type="term" value="F:DNA binding"/>
    <property type="evidence" value="ECO:0007669"/>
    <property type="project" value="UniProtKB-UniRule"/>
</dbReference>
<dbReference type="InterPro" id="IPR051677">
    <property type="entry name" value="AfsR-DnrI-RedD_regulator"/>
</dbReference>
<dbReference type="SUPFAM" id="SSF52540">
    <property type="entry name" value="P-loop containing nucleoside triphosphate hydrolases"/>
    <property type="match status" value="1"/>
</dbReference>
<dbReference type="EMBL" id="CP014859">
    <property type="protein sequence ID" value="AOS61868.1"/>
    <property type="molecule type" value="Genomic_DNA"/>
</dbReference>
<dbReference type="PANTHER" id="PTHR35807">
    <property type="entry name" value="TRANSCRIPTIONAL REGULATOR REDD-RELATED"/>
    <property type="match status" value="1"/>
</dbReference>
<dbReference type="PANTHER" id="PTHR35807:SF1">
    <property type="entry name" value="TRANSCRIPTIONAL REGULATOR REDD"/>
    <property type="match status" value="1"/>
</dbReference>
<name>A0AAC9HMC6_9PSEU</name>
<evidence type="ECO:0000313" key="8">
    <source>
        <dbReference type="Proteomes" id="UP000095210"/>
    </source>
</evidence>
<dbReference type="InterPro" id="IPR011990">
    <property type="entry name" value="TPR-like_helical_dom_sf"/>
</dbReference>
<dbReference type="Pfam" id="PF03704">
    <property type="entry name" value="BTAD"/>
    <property type="match status" value="1"/>
</dbReference>
<evidence type="ECO:0000313" key="7">
    <source>
        <dbReference type="EMBL" id="AOS61868.1"/>
    </source>
</evidence>
<dbReference type="SUPFAM" id="SSF48452">
    <property type="entry name" value="TPR-like"/>
    <property type="match status" value="1"/>
</dbReference>
<feature type="DNA-binding region" description="OmpR/PhoB-type" evidence="5">
    <location>
        <begin position="1"/>
        <end position="73"/>
    </location>
</feature>
<dbReference type="SMART" id="SM00862">
    <property type="entry name" value="Trans_reg_C"/>
    <property type="match status" value="1"/>
</dbReference>
<dbReference type="InterPro" id="IPR027417">
    <property type="entry name" value="P-loop_NTPase"/>
</dbReference>
<protein>
    <submittedName>
        <fullName evidence="7">DNA-binding transcriptional activator of the SARP family</fullName>
    </submittedName>
</protein>
<dbReference type="KEGG" id="ahm:TL08_05205"/>
<sequence>MSAAMPRRVLAMLLVNYNRPVSMGSLIDELWESGPPRLARKTVQTYVYQIRRQLGDAGKTLIESRADGYVLRLAENELDLQQFDATVRHARAAMGDQDTAEALAMFREALGLWRGRALEDVEPGSALAARIEHIERQRTQAHAEAVDAAMKLGRYREVVDDLALLTREHPFHEGFHVQFMTALAGVGDRSRALDVFEGLRKRLGAELGLDPSDRLSDLHLALLTNAVRLAPGNTSSGRTRVLPAELPAVAVTPVGREDILTKLTGLRESRSKSPAVAVLTGQTGIGKTLLAVRAGHDLRADFPDGQLFARLGSGDPCTVLGSFLRSVGIAEHEIPPNLADRERLYRSSTADRRILVVLDDASDAAQVRPLLPAGSGCAVIVAARTRLAGLDGASVTTVGPLGPTEGVAMLASLLGADRVAREPETATRLVQLCEGLPLAIRAAAEKLLARPLWPIDELATRMEDPARRLQELVTGDHDPAERFEEAFHRFTPPYRWAFRRLVSLGTQPFTVEQSAAMLGVDSGSAECPLAELVAAHALMVVGIGEDGSTLFRFPELMRLHVLTHHDETRPPECLPTDVREWTGARIPAAAV</sequence>
<dbReference type="Proteomes" id="UP000095210">
    <property type="component" value="Chromosome"/>
</dbReference>
<organism evidence="7 8">
    <name type="scientific">Actinoalloteichus hymeniacidonis</name>
    <dbReference type="NCBI Taxonomy" id="340345"/>
    <lineage>
        <taxon>Bacteria</taxon>
        <taxon>Bacillati</taxon>
        <taxon>Actinomycetota</taxon>
        <taxon>Actinomycetes</taxon>
        <taxon>Pseudonocardiales</taxon>
        <taxon>Pseudonocardiaceae</taxon>
        <taxon>Actinoalloteichus</taxon>
    </lineage>
</organism>
<comment type="similarity">
    <text evidence="1">Belongs to the AfsR/DnrI/RedD regulatory family.</text>
</comment>
<keyword evidence="4" id="KW-0804">Transcription</keyword>
<dbReference type="GO" id="GO:0000160">
    <property type="term" value="P:phosphorelay signal transduction system"/>
    <property type="evidence" value="ECO:0007669"/>
    <property type="project" value="InterPro"/>
</dbReference>
<feature type="domain" description="OmpR/PhoB-type" evidence="6">
    <location>
        <begin position="1"/>
        <end position="73"/>
    </location>
</feature>
<dbReference type="Gene3D" id="1.10.10.10">
    <property type="entry name" value="Winged helix-like DNA-binding domain superfamily/Winged helix DNA-binding domain"/>
    <property type="match status" value="1"/>
</dbReference>
<accession>A0AAC9HMC6</accession>
<evidence type="ECO:0000256" key="3">
    <source>
        <dbReference type="ARBA" id="ARBA00023125"/>
    </source>
</evidence>
<dbReference type="InterPro" id="IPR016032">
    <property type="entry name" value="Sig_transdc_resp-reg_C-effctor"/>
</dbReference>
<dbReference type="CDD" id="cd15831">
    <property type="entry name" value="BTAD"/>
    <property type="match status" value="1"/>
</dbReference>
<evidence type="ECO:0000256" key="2">
    <source>
        <dbReference type="ARBA" id="ARBA00023015"/>
    </source>
</evidence>
<dbReference type="InterPro" id="IPR005158">
    <property type="entry name" value="BTAD"/>
</dbReference>
<dbReference type="InterPro" id="IPR001867">
    <property type="entry name" value="OmpR/PhoB-type_DNA-bd"/>
</dbReference>
<proteinExistence type="inferred from homology"/>
<dbReference type="InterPro" id="IPR036388">
    <property type="entry name" value="WH-like_DNA-bd_sf"/>
</dbReference>
<dbReference type="SUPFAM" id="SSF46894">
    <property type="entry name" value="C-terminal effector domain of the bipartite response regulators"/>
    <property type="match status" value="1"/>
</dbReference>
<dbReference type="PROSITE" id="PS51755">
    <property type="entry name" value="OMPR_PHOB"/>
    <property type="match status" value="1"/>
</dbReference>
<dbReference type="AlphaFoldDB" id="A0AAC9HMC6"/>